<gene>
    <name evidence="1" type="ORF">OESDEN_04808</name>
</gene>
<dbReference type="Proteomes" id="UP000053660">
    <property type="component" value="Unassembled WGS sequence"/>
</dbReference>
<sequence length="111" mass="12060">MMKDLFKSNIMVTDNITLRVTRMASTTDHLLSKTVVRSQLIIEVDLLVVEVSEEEAISGESRTISVGVVLQALEGVHSIVDEEDIAVEADFRAAISREVVGEGTGIGMNTK</sequence>
<dbReference type="AlphaFoldDB" id="A0A0B1TDA7"/>
<keyword evidence="2" id="KW-1185">Reference proteome</keyword>
<reference evidence="1 2" key="1">
    <citation type="submission" date="2014-03" db="EMBL/GenBank/DDBJ databases">
        <title>Draft genome of the hookworm Oesophagostomum dentatum.</title>
        <authorList>
            <person name="Mitreva M."/>
        </authorList>
    </citation>
    <scope>NUCLEOTIDE SEQUENCE [LARGE SCALE GENOMIC DNA]</scope>
    <source>
        <strain evidence="1 2">OD-Hann</strain>
    </source>
</reference>
<accession>A0A0B1TDA7</accession>
<organism evidence="1 2">
    <name type="scientific">Oesophagostomum dentatum</name>
    <name type="common">Nodular worm</name>
    <dbReference type="NCBI Taxonomy" id="61180"/>
    <lineage>
        <taxon>Eukaryota</taxon>
        <taxon>Metazoa</taxon>
        <taxon>Ecdysozoa</taxon>
        <taxon>Nematoda</taxon>
        <taxon>Chromadorea</taxon>
        <taxon>Rhabditida</taxon>
        <taxon>Rhabditina</taxon>
        <taxon>Rhabditomorpha</taxon>
        <taxon>Strongyloidea</taxon>
        <taxon>Strongylidae</taxon>
        <taxon>Oesophagostomum</taxon>
    </lineage>
</organism>
<proteinExistence type="predicted"/>
<name>A0A0B1TDA7_OESDE</name>
<evidence type="ECO:0000313" key="1">
    <source>
        <dbReference type="EMBL" id="KHJ95244.1"/>
    </source>
</evidence>
<dbReference type="EMBL" id="KN550027">
    <property type="protein sequence ID" value="KHJ95244.1"/>
    <property type="molecule type" value="Genomic_DNA"/>
</dbReference>
<protein>
    <submittedName>
        <fullName evidence="1">Uncharacterized protein</fullName>
    </submittedName>
</protein>
<evidence type="ECO:0000313" key="2">
    <source>
        <dbReference type="Proteomes" id="UP000053660"/>
    </source>
</evidence>